<organism evidence="13 14">
    <name type="scientific">Oceanisphaera ostreae</name>
    <dbReference type="NCBI Taxonomy" id="914151"/>
    <lineage>
        <taxon>Bacteria</taxon>
        <taxon>Pseudomonadati</taxon>
        <taxon>Pseudomonadota</taxon>
        <taxon>Gammaproteobacteria</taxon>
        <taxon>Aeromonadales</taxon>
        <taxon>Aeromonadaceae</taxon>
        <taxon>Oceanisphaera</taxon>
    </lineage>
</organism>
<evidence type="ECO:0000256" key="6">
    <source>
        <dbReference type="ARBA" id="ARBA00022692"/>
    </source>
</evidence>
<dbReference type="Proteomes" id="UP001597048">
    <property type="component" value="Unassembled WGS sequence"/>
</dbReference>
<reference evidence="14" key="1">
    <citation type="journal article" date="2019" name="Int. J. Syst. Evol. Microbiol.">
        <title>The Global Catalogue of Microorganisms (GCM) 10K type strain sequencing project: providing services to taxonomists for standard genome sequencing and annotation.</title>
        <authorList>
            <consortium name="The Broad Institute Genomics Platform"/>
            <consortium name="The Broad Institute Genome Sequencing Center for Infectious Disease"/>
            <person name="Wu L."/>
            <person name="Ma J."/>
        </authorList>
    </citation>
    <scope>NUCLEOTIDE SEQUENCE [LARGE SCALE GENOMIC DNA]</scope>
    <source>
        <strain evidence="14">CCUG 60525</strain>
    </source>
</reference>
<evidence type="ECO:0000256" key="9">
    <source>
        <dbReference type="RuleBase" id="RU365093"/>
    </source>
</evidence>
<evidence type="ECO:0000256" key="4">
    <source>
        <dbReference type="ARBA" id="ARBA00022475"/>
    </source>
</evidence>
<evidence type="ECO:0000256" key="7">
    <source>
        <dbReference type="ARBA" id="ARBA00022989"/>
    </source>
</evidence>
<dbReference type="InterPro" id="IPR050739">
    <property type="entry name" value="MFP"/>
</dbReference>
<evidence type="ECO:0000256" key="5">
    <source>
        <dbReference type="ARBA" id="ARBA00022519"/>
    </source>
</evidence>
<feature type="domain" description="AprE-like beta-barrel" evidence="12">
    <location>
        <begin position="370"/>
        <end position="456"/>
    </location>
</feature>
<dbReference type="InterPro" id="IPR058781">
    <property type="entry name" value="HH_AprE-like"/>
</dbReference>
<evidence type="ECO:0000313" key="14">
    <source>
        <dbReference type="Proteomes" id="UP001597048"/>
    </source>
</evidence>
<feature type="coiled-coil region" evidence="10">
    <location>
        <begin position="272"/>
        <end position="299"/>
    </location>
</feature>
<keyword evidence="3 9" id="KW-0813">Transport</keyword>
<dbReference type="PANTHER" id="PTHR30386">
    <property type="entry name" value="MEMBRANE FUSION SUBUNIT OF EMRAB-TOLC MULTIDRUG EFFLUX PUMP"/>
    <property type="match status" value="1"/>
</dbReference>
<evidence type="ECO:0000256" key="2">
    <source>
        <dbReference type="ARBA" id="ARBA00009477"/>
    </source>
</evidence>
<keyword evidence="10" id="KW-0175">Coiled coil</keyword>
<keyword evidence="5 9" id="KW-0997">Cell inner membrane</keyword>
<dbReference type="Pfam" id="PF25994">
    <property type="entry name" value="HH_AprE"/>
    <property type="match status" value="1"/>
</dbReference>
<feature type="coiled-coil region" evidence="10">
    <location>
        <begin position="185"/>
        <end position="233"/>
    </location>
</feature>
<dbReference type="Gene3D" id="1.10.287.470">
    <property type="entry name" value="Helix hairpin bin"/>
    <property type="match status" value="1"/>
</dbReference>
<feature type="transmembrane region" description="Helical" evidence="9">
    <location>
        <begin position="69"/>
        <end position="87"/>
    </location>
</feature>
<keyword evidence="4 9" id="KW-1003">Cell membrane</keyword>
<gene>
    <name evidence="13" type="ORF">ACFQ1C_03515</name>
</gene>
<evidence type="ECO:0000256" key="1">
    <source>
        <dbReference type="ARBA" id="ARBA00004377"/>
    </source>
</evidence>
<evidence type="ECO:0000256" key="3">
    <source>
        <dbReference type="ARBA" id="ARBA00022448"/>
    </source>
</evidence>
<comment type="subcellular location">
    <subcellularLocation>
        <location evidence="1 9">Cell inner membrane</location>
        <topology evidence="1 9">Single-pass membrane protein</topology>
    </subcellularLocation>
</comment>
<name>A0ABW3KFX0_9GAMM</name>
<sequence>MSHSQQKSKSAEQRAFEQLSKTNAVGLSGKRWVDRLFRPLFASFSQRSRYWQQDAAYAIERQQELRARGLLYGIAFTFILLLLWAAFAPIDEVTRGEGKVIPSRQLQIVQSLDGGMIEELLIKEGEVVTQGQLLARIDPTRFVANFQESSGRLFALTAKVARLNAQINQQDYVPDMTAAVTDEQQRVLKREQNQYQASLNELQKRLTVAQEQLAQRQQELSETQARVSTAQQAYNMSSRELAATRPLLASGAVSEIDILHLQRDQSAANGERRQAAARAQQVQASIQEAQARLQEVELTMHSQWHSELSESATEMNSLNQHVGGLADRVKLAEIRSPVNGTVQRLLLNTVGGVVQPGNALVEIVPSDDRLLVEAKISPKDIAFLRPGLPATIKLHAYDFAIYGGLEAELQHISADTITDDRDNTFYVVRAITTNAEAAQLLSVIPGMTAQLDVLTGKRTILSYVLKPFLRAKANALTER</sequence>
<evidence type="ECO:0000313" key="13">
    <source>
        <dbReference type="EMBL" id="MFD1007225.1"/>
    </source>
</evidence>
<dbReference type="Gene3D" id="2.40.30.170">
    <property type="match status" value="1"/>
</dbReference>
<keyword evidence="6 9" id="KW-0812">Transmembrane</keyword>
<dbReference type="Gene3D" id="2.40.50.100">
    <property type="match status" value="1"/>
</dbReference>
<evidence type="ECO:0000256" key="10">
    <source>
        <dbReference type="SAM" id="Coils"/>
    </source>
</evidence>
<keyword evidence="14" id="KW-1185">Reference proteome</keyword>
<protein>
    <recommendedName>
        <fullName evidence="9">Membrane fusion protein (MFP) family protein</fullName>
    </recommendedName>
</protein>
<evidence type="ECO:0000256" key="8">
    <source>
        <dbReference type="ARBA" id="ARBA00023136"/>
    </source>
</evidence>
<keyword evidence="7 9" id="KW-1133">Transmembrane helix</keyword>
<proteinExistence type="inferred from homology"/>
<dbReference type="PANTHER" id="PTHR30386:SF26">
    <property type="entry name" value="TRANSPORT PROTEIN COMB"/>
    <property type="match status" value="1"/>
</dbReference>
<dbReference type="Pfam" id="PF26002">
    <property type="entry name" value="Beta-barrel_AprE"/>
    <property type="match status" value="1"/>
</dbReference>
<keyword evidence="8 9" id="KW-0472">Membrane</keyword>
<feature type="domain" description="AprE-like long alpha-helical hairpin" evidence="11">
    <location>
        <begin position="144"/>
        <end position="327"/>
    </location>
</feature>
<dbReference type="InterPro" id="IPR058982">
    <property type="entry name" value="Beta-barrel_AprE"/>
</dbReference>
<evidence type="ECO:0000259" key="12">
    <source>
        <dbReference type="Pfam" id="PF26002"/>
    </source>
</evidence>
<comment type="similarity">
    <text evidence="2 9">Belongs to the membrane fusion protein (MFP) (TC 8.A.1) family.</text>
</comment>
<accession>A0ABW3KFX0</accession>
<evidence type="ECO:0000259" key="11">
    <source>
        <dbReference type="Pfam" id="PF25994"/>
    </source>
</evidence>
<comment type="caution">
    <text evidence="13">The sequence shown here is derived from an EMBL/GenBank/DDBJ whole genome shotgun (WGS) entry which is preliminary data.</text>
</comment>
<dbReference type="PRINTS" id="PR01490">
    <property type="entry name" value="RTXTOXIND"/>
</dbReference>
<dbReference type="RefSeq" id="WP_379557147.1">
    <property type="nucleotide sequence ID" value="NZ_JBHTJS010000007.1"/>
</dbReference>
<dbReference type="InterPro" id="IPR010129">
    <property type="entry name" value="T1SS_HlyD"/>
</dbReference>
<dbReference type="SUPFAM" id="SSF111369">
    <property type="entry name" value="HlyD-like secretion proteins"/>
    <property type="match status" value="1"/>
</dbReference>
<dbReference type="NCBIfam" id="TIGR01843">
    <property type="entry name" value="type_I_hlyD"/>
    <property type="match status" value="1"/>
</dbReference>
<dbReference type="EMBL" id="JBHTJS010000007">
    <property type="protein sequence ID" value="MFD1007225.1"/>
    <property type="molecule type" value="Genomic_DNA"/>
</dbReference>